<sequence>MTAAVETKPIMIPFQSKQALIDEQIRSVQANLLKIKKEKDKQRNDDALRHKARSYHNQLRPKSAVFVDGSGGIRVFLPDSHGTAVDLHKKSELWTSHLLQRNLKKAEQQLTINSDLSLRVVDP</sequence>
<dbReference type="Proteomes" id="UP000886595">
    <property type="component" value="Unassembled WGS sequence"/>
</dbReference>
<evidence type="ECO:0000313" key="2">
    <source>
        <dbReference type="Proteomes" id="UP000886595"/>
    </source>
</evidence>
<gene>
    <name evidence="1" type="ORF">Bca52824_018389</name>
</gene>
<name>A0A8X8AZE2_BRACI</name>
<dbReference type="AlphaFoldDB" id="A0A8X8AZE2"/>
<keyword evidence="2" id="KW-1185">Reference proteome</keyword>
<comment type="caution">
    <text evidence="1">The sequence shown here is derived from an EMBL/GenBank/DDBJ whole genome shotgun (WGS) entry which is preliminary data.</text>
</comment>
<dbReference type="EMBL" id="JAAMPC010000004">
    <property type="protein sequence ID" value="KAG2315267.1"/>
    <property type="molecule type" value="Genomic_DNA"/>
</dbReference>
<evidence type="ECO:0000313" key="1">
    <source>
        <dbReference type="EMBL" id="KAG2315267.1"/>
    </source>
</evidence>
<reference evidence="1 2" key="1">
    <citation type="submission" date="2020-02" db="EMBL/GenBank/DDBJ databases">
        <authorList>
            <person name="Ma Q."/>
            <person name="Huang Y."/>
            <person name="Song X."/>
            <person name="Pei D."/>
        </authorList>
    </citation>
    <scope>NUCLEOTIDE SEQUENCE [LARGE SCALE GENOMIC DNA]</scope>
    <source>
        <strain evidence="1">Sxm20200214</strain>
        <tissue evidence="1">Leaf</tissue>
    </source>
</reference>
<accession>A0A8X8AZE2</accession>
<organism evidence="1 2">
    <name type="scientific">Brassica carinata</name>
    <name type="common">Ethiopian mustard</name>
    <name type="synonym">Abyssinian cabbage</name>
    <dbReference type="NCBI Taxonomy" id="52824"/>
    <lineage>
        <taxon>Eukaryota</taxon>
        <taxon>Viridiplantae</taxon>
        <taxon>Streptophyta</taxon>
        <taxon>Embryophyta</taxon>
        <taxon>Tracheophyta</taxon>
        <taxon>Spermatophyta</taxon>
        <taxon>Magnoliopsida</taxon>
        <taxon>eudicotyledons</taxon>
        <taxon>Gunneridae</taxon>
        <taxon>Pentapetalae</taxon>
        <taxon>rosids</taxon>
        <taxon>malvids</taxon>
        <taxon>Brassicales</taxon>
        <taxon>Brassicaceae</taxon>
        <taxon>Brassiceae</taxon>
        <taxon>Brassica</taxon>
    </lineage>
</organism>
<dbReference type="OrthoDB" id="1709562at2759"/>
<protein>
    <submittedName>
        <fullName evidence="1">Uncharacterized protein</fullName>
    </submittedName>
</protein>
<proteinExistence type="predicted"/>